<evidence type="ECO:0000313" key="12">
    <source>
        <dbReference type="Proteomes" id="UP000617340"/>
    </source>
</evidence>
<keyword evidence="12" id="KW-1185">Reference proteome</keyword>
<organism evidence="11 12">
    <name type="scientific">Vespula germanica</name>
    <name type="common">German yellow jacket</name>
    <name type="synonym">Paravespula germanica</name>
    <dbReference type="NCBI Taxonomy" id="30212"/>
    <lineage>
        <taxon>Eukaryota</taxon>
        <taxon>Metazoa</taxon>
        <taxon>Ecdysozoa</taxon>
        <taxon>Arthropoda</taxon>
        <taxon>Hexapoda</taxon>
        <taxon>Insecta</taxon>
        <taxon>Pterygota</taxon>
        <taxon>Neoptera</taxon>
        <taxon>Endopterygota</taxon>
        <taxon>Hymenoptera</taxon>
        <taxon>Apocrita</taxon>
        <taxon>Aculeata</taxon>
        <taxon>Vespoidea</taxon>
        <taxon>Vespidae</taxon>
        <taxon>Vespinae</taxon>
        <taxon>Vespula</taxon>
    </lineage>
</organism>
<dbReference type="AlphaFoldDB" id="A0A834JV92"/>
<dbReference type="PANTHER" id="PTHR22726">
    <property type="entry name" value="METALLOENDOPEPTIDASE OMA1"/>
    <property type="match status" value="1"/>
</dbReference>
<dbReference type="CDD" id="cd07331">
    <property type="entry name" value="M48C_Oma1_like"/>
    <property type="match status" value="1"/>
</dbReference>
<evidence type="ECO:0000256" key="3">
    <source>
        <dbReference type="ARBA" id="ARBA00022801"/>
    </source>
</evidence>
<dbReference type="GO" id="GO:0046872">
    <property type="term" value="F:metal ion binding"/>
    <property type="evidence" value="ECO:0007669"/>
    <property type="project" value="UniProtKB-KW"/>
</dbReference>
<dbReference type="InterPro" id="IPR051156">
    <property type="entry name" value="Mito/Outer_Membr_Metalloprot"/>
</dbReference>
<evidence type="ECO:0000256" key="2">
    <source>
        <dbReference type="ARBA" id="ARBA00022723"/>
    </source>
</evidence>
<keyword evidence="4 9" id="KW-0862">Zinc</keyword>
<comment type="caution">
    <text evidence="11">The sequence shown here is derived from an EMBL/GenBank/DDBJ whole genome shotgun (WGS) entry which is preliminary data.</text>
</comment>
<keyword evidence="2" id="KW-0479">Metal-binding</keyword>
<dbReference type="Pfam" id="PF01435">
    <property type="entry name" value="Peptidase_M48"/>
    <property type="match status" value="1"/>
</dbReference>
<evidence type="ECO:0000256" key="7">
    <source>
        <dbReference type="ARBA" id="ARBA00040360"/>
    </source>
</evidence>
<evidence type="ECO:0000313" key="11">
    <source>
        <dbReference type="EMBL" id="KAF7393584.1"/>
    </source>
</evidence>
<comment type="similarity">
    <text evidence="6 9">Belongs to the peptidase M48 family.</text>
</comment>
<evidence type="ECO:0000256" key="1">
    <source>
        <dbReference type="ARBA" id="ARBA00022670"/>
    </source>
</evidence>
<proteinExistence type="inferred from homology"/>
<dbReference type="InterPro" id="IPR001915">
    <property type="entry name" value="Peptidase_M48"/>
</dbReference>
<dbReference type="EMBL" id="JACSDZ010000010">
    <property type="protein sequence ID" value="KAF7393584.1"/>
    <property type="molecule type" value="Genomic_DNA"/>
</dbReference>
<evidence type="ECO:0000256" key="4">
    <source>
        <dbReference type="ARBA" id="ARBA00022833"/>
    </source>
</evidence>
<keyword evidence="1 9" id="KW-0645">Protease</keyword>
<evidence type="ECO:0000256" key="8">
    <source>
        <dbReference type="ARBA" id="ARBA00042978"/>
    </source>
</evidence>
<dbReference type="GO" id="GO:0005743">
    <property type="term" value="C:mitochondrial inner membrane"/>
    <property type="evidence" value="ECO:0007669"/>
    <property type="project" value="TreeGrafter"/>
</dbReference>
<sequence length="251" mass="28690">MHLEEHKGLLVAKDHPAYKRLIKIIENILIKNRDLISIENKNWTLTIIDSPIKNAYERNIFVFLGILNIIDNDDQLSVILAHEMAHALLLHSVEQFSHALLIDVLMTIPILLLWASFPDSLAFLLHVIGQHIVNLLHNLPYSRSLENEADEVGLKLAAKACVDVREAVVFWGTMRVLSEMKLASKIVPWLSTHPAHGDREKSLNKKITKAIELMKSSGCPELNPIDPRNTFYKRTLKDHEFYFKQKGIIIT</sequence>
<name>A0A834JV92_VESGE</name>
<keyword evidence="5 9" id="KW-0482">Metalloprotease</keyword>
<dbReference type="Proteomes" id="UP000617340">
    <property type="component" value="Unassembled WGS sequence"/>
</dbReference>
<reference evidence="11" key="1">
    <citation type="journal article" date="2020" name="G3 (Bethesda)">
        <title>High-Quality Assemblies for Three Invasive Social Wasps from the &lt;i&gt;Vespula&lt;/i&gt; Genus.</title>
        <authorList>
            <person name="Harrop T.W.R."/>
            <person name="Guhlin J."/>
            <person name="McLaughlin G.M."/>
            <person name="Permina E."/>
            <person name="Stockwell P."/>
            <person name="Gilligan J."/>
            <person name="Le Lec M.F."/>
            <person name="Gruber M.A.M."/>
            <person name="Quinn O."/>
            <person name="Lovegrove M."/>
            <person name="Duncan E.J."/>
            <person name="Remnant E.J."/>
            <person name="Van Eeckhoven J."/>
            <person name="Graham B."/>
            <person name="Knapp R.A."/>
            <person name="Langford K.W."/>
            <person name="Kronenberg Z."/>
            <person name="Press M.O."/>
            <person name="Eacker S.M."/>
            <person name="Wilson-Rankin E.E."/>
            <person name="Purcell J."/>
            <person name="Lester P.J."/>
            <person name="Dearden P.K."/>
        </authorList>
    </citation>
    <scope>NUCLEOTIDE SEQUENCE</scope>
    <source>
        <strain evidence="11">Linc-1</strain>
    </source>
</reference>
<evidence type="ECO:0000256" key="6">
    <source>
        <dbReference type="ARBA" id="ARBA00038233"/>
    </source>
</evidence>
<dbReference type="PANTHER" id="PTHR22726:SF1">
    <property type="entry name" value="METALLOENDOPEPTIDASE OMA1, MITOCHONDRIAL"/>
    <property type="match status" value="1"/>
</dbReference>
<comment type="cofactor">
    <cofactor evidence="9">
        <name>Zn(2+)</name>
        <dbReference type="ChEBI" id="CHEBI:29105"/>
    </cofactor>
    <text evidence="9">Binds 1 zinc ion per subunit.</text>
</comment>
<evidence type="ECO:0000256" key="5">
    <source>
        <dbReference type="ARBA" id="ARBA00023049"/>
    </source>
</evidence>
<feature type="domain" description="Peptidase M48" evidence="10">
    <location>
        <begin position="34"/>
        <end position="205"/>
    </location>
</feature>
<accession>A0A834JV92</accession>
<dbReference type="GO" id="GO:0004222">
    <property type="term" value="F:metalloendopeptidase activity"/>
    <property type="evidence" value="ECO:0007669"/>
    <property type="project" value="InterPro"/>
</dbReference>
<protein>
    <recommendedName>
        <fullName evidence="7">Metalloendopeptidase OMA1, mitochondrial</fullName>
    </recommendedName>
    <alternativeName>
        <fullName evidence="8">Overlapping with the m-AAA protease 1 homolog</fullName>
    </alternativeName>
</protein>
<keyword evidence="3 9" id="KW-0378">Hydrolase</keyword>
<gene>
    <name evidence="11" type="ORF">HZH68_010403</name>
</gene>
<evidence type="ECO:0000259" key="10">
    <source>
        <dbReference type="Pfam" id="PF01435"/>
    </source>
</evidence>
<dbReference type="GO" id="GO:0034982">
    <property type="term" value="P:mitochondrial protein processing"/>
    <property type="evidence" value="ECO:0007669"/>
    <property type="project" value="TreeGrafter"/>
</dbReference>
<dbReference type="GO" id="GO:0006515">
    <property type="term" value="P:protein quality control for misfolded or incompletely synthesized proteins"/>
    <property type="evidence" value="ECO:0007669"/>
    <property type="project" value="TreeGrafter"/>
</dbReference>
<evidence type="ECO:0000256" key="9">
    <source>
        <dbReference type="RuleBase" id="RU003983"/>
    </source>
</evidence>